<dbReference type="HOGENOM" id="CLU_3119634_0_0_6"/>
<dbReference type="AlphaFoldDB" id="G4SUY2"/>
<keyword evidence="2" id="KW-1185">Reference proteome</keyword>
<reference evidence="2" key="1">
    <citation type="journal article" date="2012" name="J. Bacteriol.">
        <title>Genome sequence of the haloalkaliphilic methanotrophic bacterium Methylomicrobium alcaliphilum 20Z.</title>
        <authorList>
            <person name="Vuilleumier S."/>
            <person name="Khmelenina V.N."/>
            <person name="Bringel F."/>
            <person name="Reshetnikov A.S."/>
            <person name="Lajus A."/>
            <person name="Mangenot S."/>
            <person name="Rouy Z."/>
            <person name="Op den Camp H.J."/>
            <person name="Jetten M.S."/>
            <person name="Dispirito A.A."/>
            <person name="Dunfield P."/>
            <person name="Klotz M.G."/>
            <person name="Semrau J.D."/>
            <person name="Stein L.Y."/>
            <person name="Barbe V."/>
            <person name="Medigue C."/>
            <person name="Trotsenko Y.A."/>
            <person name="Kalyuzhnaya M.G."/>
        </authorList>
    </citation>
    <scope>NUCLEOTIDE SEQUENCE [LARGE SCALE GENOMIC DNA]</scope>
    <source>
        <strain evidence="2">DSM 19304 / NCIMB 14124 / VKM B-2133 / 20Z</strain>
    </source>
</reference>
<dbReference type="EMBL" id="FO082060">
    <property type="protein sequence ID" value="CCE24041.1"/>
    <property type="molecule type" value="Genomic_DNA"/>
</dbReference>
<dbReference type="STRING" id="1091494.MEALZ_2360"/>
<evidence type="ECO:0000313" key="2">
    <source>
        <dbReference type="Proteomes" id="UP000008315"/>
    </source>
</evidence>
<accession>G4SUY2</accession>
<dbReference type="Proteomes" id="UP000008315">
    <property type="component" value="Chromosome"/>
</dbReference>
<dbReference type="KEGG" id="mah:MEALZ_2360"/>
<protein>
    <submittedName>
        <fullName evidence="1">Uncharacterized protein</fullName>
    </submittedName>
</protein>
<dbReference type="PATRIC" id="fig|271065.3.peg.2427"/>
<gene>
    <name evidence="1" type="ordered locus">MEALZ_2360</name>
</gene>
<sequence>MALLCGAIGSNKELEHVKTTYSIERSAINQIKQSPRRSLSDPLALKEATQ</sequence>
<organism evidence="1 2">
    <name type="scientific">Methylotuvimicrobium alcaliphilum (strain DSM 19304 / NCIMB 14124 / VKM B-2133 / 20Z)</name>
    <name type="common">Methylomicrobium alcaliphilum</name>
    <dbReference type="NCBI Taxonomy" id="1091494"/>
    <lineage>
        <taxon>Bacteria</taxon>
        <taxon>Pseudomonadati</taxon>
        <taxon>Pseudomonadota</taxon>
        <taxon>Gammaproteobacteria</taxon>
        <taxon>Methylococcales</taxon>
        <taxon>Methylococcaceae</taxon>
        <taxon>Methylotuvimicrobium</taxon>
    </lineage>
</organism>
<name>G4SUY2_META2</name>
<proteinExistence type="predicted"/>
<evidence type="ECO:0000313" key="1">
    <source>
        <dbReference type="EMBL" id="CCE24041.1"/>
    </source>
</evidence>